<dbReference type="Pfam" id="PF04434">
    <property type="entry name" value="SWIM"/>
    <property type="match status" value="1"/>
</dbReference>
<dbReference type="AlphaFoldDB" id="A0A1Y2I686"/>
<feature type="non-terminal residue" evidence="4">
    <location>
        <position position="1"/>
    </location>
</feature>
<evidence type="ECO:0000313" key="4">
    <source>
        <dbReference type="EMBL" id="OSC96664.1"/>
    </source>
</evidence>
<feature type="compositionally biased region" description="Polar residues" evidence="2">
    <location>
        <begin position="235"/>
        <end position="249"/>
    </location>
</feature>
<dbReference type="STRING" id="1353009.A0A1Y2I686"/>
<feature type="region of interest" description="Disordered" evidence="2">
    <location>
        <begin position="225"/>
        <end position="256"/>
    </location>
</feature>
<feature type="region of interest" description="Disordered" evidence="2">
    <location>
        <begin position="350"/>
        <end position="370"/>
    </location>
</feature>
<name>A0A1Y2I686_TRAC3</name>
<accession>A0A1Y2I686</accession>
<evidence type="ECO:0000256" key="1">
    <source>
        <dbReference type="PROSITE-ProRule" id="PRU00325"/>
    </source>
</evidence>
<dbReference type="Proteomes" id="UP000193067">
    <property type="component" value="Unassembled WGS sequence"/>
</dbReference>
<gene>
    <name evidence="4" type="ORF">PYCCODRAFT_1343946</name>
</gene>
<keyword evidence="1" id="KW-0863">Zinc-finger</keyword>
<reference evidence="4 5" key="1">
    <citation type="journal article" date="2015" name="Biotechnol. Biofuels">
        <title>Enhanced degradation of softwood versus hardwood by the white-rot fungus Pycnoporus coccineus.</title>
        <authorList>
            <person name="Couturier M."/>
            <person name="Navarro D."/>
            <person name="Chevret D."/>
            <person name="Henrissat B."/>
            <person name="Piumi F."/>
            <person name="Ruiz-Duenas F.J."/>
            <person name="Martinez A.T."/>
            <person name="Grigoriev I.V."/>
            <person name="Riley R."/>
            <person name="Lipzen A."/>
            <person name="Berrin J.G."/>
            <person name="Master E.R."/>
            <person name="Rosso M.N."/>
        </authorList>
    </citation>
    <scope>NUCLEOTIDE SEQUENCE [LARGE SCALE GENOMIC DNA]</scope>
    <source>
        <strain evidence="4 5">BRFM310</strain>
    </source>
</reference>
<keyword evidence="5" id="KW-1185">Reference proteome</keyword>
<evidence type="ECO:0000256" key="2">
    <source>
        <dbReference type="SAM" id="MobiDB-lite"/>
    </source>
</evidence>
<protein>
    <recommendedName>
        <fullName evidence="3">SWIM-type domain-containing protein</fullName>
    </recommendedName>
</protein>
<dbReference type="GO" id="GO:0008270">
    <property type="term" value="F:zinc ion binding"/>
    <property type="evidence" value="ECO:0007669"/>
    <property type="project" value="UniProtKB-KW"/>
</dbReference>
<feature type="domain" description="SWIM-type" evidence="3">
    <location>
        <begin position="109"/>
        <end position="145"/>
    </location>
</feature>
<proteinExistence type="predicted"/>
<sequence length="399" mass="42702">LPSVFEARALEAKADRHQADLLMGLPGGEALLRERDASASILGLGGRQPPSAGCIHGYLPKDEARDNAARGLHDSGQIGVPVFQDQSLTFVFDCLSSLAIIGDPAPVTYTVFIGLDGHIDCSCADFRGRQGAACKHVRAALLRLQDLRQKAGLQIPRIKIPLTRMEALTRFCDSLGSNDCSGPSGCTLPSLSVTPTGSSSTRPDIRAAQLVEDILSESGDTEVIASDCELGPGDASTTSPHPQGSSETAQAPVDSQPATASMLVELPSMSLEISRAGLHRQTLARVLYELESQGPRLREYSGLLCGVRLTHSEVPRVRAVQEDLDMLSAQLSELLRDTVEPVPVARSLSAHSTLMTHPHTPLEPDGASRYRKRRASAVTLLLPPSPEKSQKRQDSHSIH</sequence>
<evidence type="ECO:0000259" key="3">
    <source>
        <dbReference type="PROSITE" id="PS50966"/>
    </source>
</evidence>
<dbReference type="InterPro" id="IPR007527">
    <property type="entry name" value="Znf_SWIM"/>
</dbReference>
<keyword evidence="1" id="KW-0479">Metal-binding</keyword>
<dbReference type="PROSITE" id="PS50966">
    <property type="entry name" value="ZF_SWIM"/>
    <property type="match status" value="1"/>
</dbReference>
<dbReference type="OrthoDB" id="3070168at2759"/>
<feature type="non-terminal residue" evidence="4">
    <location>
        <position position="399"/>
    </location>
</feature>
<organism evidence="4 5">
    <name type="scientific">Trametes coccinea (strain BRFM310)</name>
    <name type="common">Pycnoporus coccineus</name>
    <dbReference type="NCBI Taxonomy" id="1353009"/>
    <lineage>
        <taxon>Eukaryota</taxon>
        <taxon>Fungi</taxon>
        <taxon>Dikarya</taxon>
        <taxon>Basidiomycota</taxon>
        <taxon>Agaricomycotina</taxon>
        <taxon>Agaricomycetes</taxon>
        <taxon>Polyporales</taxon>
        <taxon>Polyporaceae</taxon>
        <taxon>Trametes</taxon>
    </lineage>
</organism>
<dbReference type="EMBL" id="KZ084170">
    <property type="protein sequence ID" value="OSC96664.1"/>
    <property type="molecule type" value="Genomic_DNA"/>
</dbReference>
<keyword evidence="1" id="KW-0862">Zinc</keyword>
<evidence type="ECO:0000313" key="5">
    <source>
        <dbReference type="Proteomes" id="UP000193067"/>
    </source>
</evidence>